<evidence type="ECO:0000256" key="13">
    <source>
        <dbReference type="SAM" id="MobiDB-lite"/>
    </source>
</evidence>
<evidence type="ECO:0000256" key="8">
    <source>
        <dbReference type="ARBA" id="ARBA00023136"/>
    </source>
</evidence>
<dbReference type="Pfam" id="PF07715">
    <property type="entry name" value="Plug"/>
    <property type="match status" value="1"/>
</dbReference>
<dbReference type="Gene3D" id="2.40.170.20">
    <property type="entry name" value="TonB-dependent receptor, beta-barrel domain"/>
    <property type="match status" value="1"/>
</dbReference>
<dbReference type="PROSITE" id="PS00430">
    <property type="entry name" value="TONB_DEPENDENT_REC_1"/>
    <property type="match status" value="1"/>
</dbReference>
<dbReference type="RefSeq" id="WP_005374941.1">
    <property type="nucleotide sequence ID" value="NZ_CM001475.1"/>
</dbReference>
<dbReference type="InterPro" id="IPR039426">
    <property type="entry name" value="TonB-dep_rcpt-like"/>
</dbReference>
<evidence type="ECO:0000256" key="1">
    <source>
        <dbReference type="ARBA" id="ARBA00004571"/>
    </source>
</evidence>
<sequence>MTKFSACLILSLLAADCAAAAEAAMPESEAESQSEAELESVLVTASRTERGVLDMPGTASVIEAETMERQLARTIKDVVRYEPGVYVQNDPQRFGLSGFNIRGVGGNRIQTLVDGVRIPDAFSIGSFQSARRNMVDVDSLKAVEIVRGPGSALYGSDGIGGVVNFVTKDPRDYLELFGNSHYESLKLLYGSANQGFLQTATLAGEYSGLEGMLLLTHNQAGETENKGSNDSLSRARTEPNPQNARTLNLLSKLLYRFSEDNVLRLTGEALANDVDTQVYSLYGLNYTGRDVYRFLTDDRQNRWRVSLDQSIKHLDLGWLDTLNWKIYGQQSETRQAVDEARNTLLGDNQQVSRLFTYQQSMAGGEIQGVTEFALGPTRHRSVFGGEVFHFRTEALRDGHLADLNTGAVSNVVTPDSFPVRDFPVSDTFRAGLFWQDEMTFWERRVELLPALRFDYFGLRPEVDAIYAKDNKGNRVVDQDATAFSPKFGALFHLNDVFTLHGQYAEGFRAPNFSDANSGFVNFSFGYASIPNPNLKPETSSGGEVGLRAEGRAGYADATFFRNDYQDFIQSETVCDPTAGTSCPPFGLLTYMTINVPDPVRIQGFEFKGELKLSRLWPVLEGFKAVGSYAYAEGWNLHTQAPVNSVNPMRGVLGLGYDAAGGRWGIETILTLAAPKKTQDIDFETAGAVFPTAGYGTVDLLAYCRYTDHVTLNLGLFNIFDKRYIEWETARGLGSDPHAGLGGPVDIRDRFTQPGINVSASLRVEF</sequence>
<dbReference type="NCBIfam" id="TIGR01785">
    <property type="entry name" value="TonB-hemin"/>
    <property type="match status" value="1"/>
</dbReference>
<dbReference type="AlphaFoldDB" id="H8GJ23"/>
<feature type="chain" id="PRO_5003612247" evidence="14">
    <location>
        <begin position="24"/>
        <end position="765"/>
    </location>
</feature>
<dbReference type="eggNOG" id="COG4771">
    <property type="taxonomic scope" value="Bacteria"/>
</dbReference>
<comment type="similarity">
    <text evidence="2">Belongs to the TonB-dependent receptor family. Hemoglobin/haptoglobin binding protein subfamily.</text>
</comment>
<evidence type="ECO:0000313" key="17">
    <source>
        <dbReference type="EMBL" id="EIC31530.1"/>
    </source>
</evidence>
<dbReference type="InterPro" id="IPR010916">
    <property type="entry name" value="TonB_box_CS"/>
</dbReference>
<feature type="compositionally biased region" description="Basic and acidic residues" evidence="13">
    <location>
        <begin position="223"/>
        <end position="237"/>
    </location>
</feature>
<dbReference type="NCBIfam" id="TIGR01786">
    <property type="entry name" value="TonB-hemlactrns"/>
    <property type="match status" value="1"/>
</dbReference>
<keyword evidence="7 12" id="KW-0798">TonB box</keyword>
<dbReference type="GO" id="GO:0044718">
    <property type="term" value="P:siderophore transmembrane transport"/>
    <property type="evidence" value="ECO:0007669"/>
    <property type="project" value="TreeGrafter"/>
</dbReference>
<feature type="region of interest" description="Disordered" evidence="13">
    <location>
        <begin position="221"/>
        <end position="241"/>
    </location>
</feature>
<dbReference type="InterPro" id="IPR036942">
    <property type="entry name" value="Beta-barrel_TonB_sf"/>
</dbReference>
<proteinExistence type="inferred from homology"/>
<evidence type="ECO:0000256" key="11">
    <source>
        <dbReference type="PROSITE-ProRule" id="PRU01360"/>
    </source>
</evidence>
<dbReference type="PANTHER" id="PTHR30069">
    <property type="entry name" value="TONB-DEPENDENT OUTER MEMBRANE RECEPTOR"/>
    <property type="match status" value="1"/>
</dbReference>
<feature type="domain" description="TonB-dependent receptor plug" evidence="16">
    <location>
        <begin position="54"/>
        <end position="162"/>
    </location>
</feature>
<accession>H8GJ23</accession>
<dbReference type="HOGENOM" id="CLU_008287_19_0_6"/>
<dbReference type="EMBL" id="CM001475">
    <property type="protein sequence ID" value="EIC31530.1"/>
    <property type="molecule type" value="Genomic_DNA"/>
</dbReference>
<dbReference type="InterPro" id="IPR037066">
    <property type="entry name" value="Plug_dom_sf"/>
</dbReference>
<dbReference type="GO" id="GO:0009279">
    <property type="term" value="C:cell outer membrane"/>
    <property type="evidence" value="ECO:0007669"/>
    <property type="project" value="UniProtKB-SubCell"/>
</dbReference>
<evidence type="ECO:0000256" key="4">
    <source>
        <dbReference type="ARBA" id="ARBA00022452"/>
    </source>
</evidence>
<evidence type="ECO:0000256" key="9">
    <source>
        <dbReference type="ARBA" id="ARBA00023170"/>
    </source>
</evidence>
<evidence type="ECO:0000259" key="15">
    <source>
        <dbReference type="Pfam" id="PF00593"/>
    </source>
</evidence>
<reference evidence="17 18" key="1">
    <citation type="journal article" date="2013" name="Genome Announc.">
        <title>Genome Sequence of the Obligate Gammaproteobacterial Methanotroph Methylomicrobium album Strain BG8.</title>
        <authorList>
            <person name="Kits K.D."/>
            <person name="Kalyuzhnaya M.G."/>
            <person name="Klotz M.G."/>
            <person name="Jetten M.S."/>
            <person name="Op den Camp H.J."/>
            <person name="Vuilleumier S."/>
            <person name="Bringel F."/>
            <person name="Dispirito A.A."/>
            <person name="Murrell J.C."/>
            <person name="Bruce D."/>
            <person name="Cheng J.F."/>
            <person name="Copeland A."/>
            <person name="Goodwin L."/>
            <person name="Hauser L."/>
            <person name="Lajus A."/>
            <person name="Land M.L."/>
            <person name="Lapidus A."/>
            <person name="Lucas S."/>
            <person name="Medigue C."/>
            <person name="Pitluck S."/>
            <person name="Woyke T."/>
            <person name="Zeytun A."/>
            <person name="Stein L.Y."/>
        </authorList>
    </citation>
    <scope>NUCLEOTIDE SEQUENCE [LARGE SCALE GENOMIC DNA]</scope>
    <source>
        <strain evidence="17 18">BG8</strain>
    </source>
</reference>
<dbReference type="InterPro" id="IPR012910">
    <property type="entry name" value="Plug_dom"/>
</dbReference>
<comment type="subcellular location">
    <subcellularLocation>
        <location evidence="1 11">Cell outer membrane</location>
        <topology evidence="1 11">Multi-pass membrane protein</topology>
    </subcellularLocation>
</comment>
<evidence type="ECO:0000256" key="14">
    <source>
        <dbReference type="SAM" id="SignalP"/>
    </source>
</evidence>
<dbReference type="PROSITE" id="PS52016">
    <property type="entry name" value="TONB_DEPENDENT_REC_3"/>
    <property type="match status" value="1"/>
</dbReference>
<dbReference type="SUPFAM" id="SSF56935">
    <property type="entry name" value="Porins"/>
    <property type="match status" value="1"/>
</dbReference>
<keyword evidence="3 11" id="KW-0813">Transport</keyword>
<keyword evidence="8 11" id="KW-0472">Membrane</keyword>
<evidence type="ECO:0000256" key="7">
    <source>
        <dbReference type="ARBA" id="ARBA00023077"/>
    </source>
</evidence>
<dbReference type="GO" id="GO:0015344">
    <property type="term" value="F:siderophore uptake transmembrane transporter activity"/>
    <property type="evidence" value="ECO:0007669"/>
    <property type="project" value="TreeGrafter"/>
</dbReference>
<dbReference type="Pfam" id="PF00593">
    <property type="entry name" value="TonB_dep_Rec_b-barrel"/>
    <property type="match status" value="1"/>
</dbReference>
<dbReference type="Gene3D" id="2.170.130.10">
    <property type="entry name" value="TonB-dependent receptor, plug domain"/>
    <property type="match status" value="1"/>
</dbReference>
<keyword evidence="5 11" id="KW-0812">Transmembrane</keyword>
<evidence type="ECO:0000256" key="10">
    <source>
        <dbReference type="ARBA" id="ARBA00023237"/>
    </source>
</evidence>
<keyword evidence="18" id="KW-1185">Reference proteome</keyword>
<evidence type="ECO:0000256" key="2">
    <source>
        <dbReference type="ARBA" id="ARBA00008143"/>
    </source>
</evidence>
<feature type="short sequence motif" description="TonB box" evidence="12">
    <location>
        <begin position="40"/>
        <end position="46"/>
    </location>
</feature>
<name>H8GJ23_METAL</name>
<dbReference type="InterPro" id="IPR010949">
    <property type="entry name" value="TonB_Hb/transfer/lactofer_rcpt"/>
</dbReference>
<gene>
    <name evidence="17" type="ORF">Metal_3893</name>
</gene>
<evidence type="ECO:0000313" key="18">
    <source>
        <dbReference type="Proteomes" id="UP000005090"/>
    </source>
</evidence>
<keyword evidence="6 14" id="KW-0732">Signal</keyword>
<evidence type="ECO:0000256" key="12">
    <source>
        <dbReference type="PROSITE-ProRule" id="PRU10143"/>
    </source>
</evidence>
<dbReference type="PANTHER" id="PTHR30069:SF29">
    <property type="entry name" value="HEMOGLOBIN AND HEMOGLOBIN-HAPTOGLOBIN-BINDING PROTEIN 1-RELATED"/>
    <property type="match status" value="1"/>
</dbReference>
<feature type="signal peptide" evidence="14">
    <location>
        <begin position="1"/>
        <end position="23"/>
    </location>
</feature>
<keyword evidence="10 11" id="KW-0998">Cell outer membrane</keyword>
<protein>
    <submittedName>
        <fullName evidence="17">TonB-dependent heme/hemoglobin receptor family protein</fullName>
    </submittedName>
</protein>
<dbReference type="Proteomes" id="UP000005090">
    <property type="component" value="Chromosome"/>
</dbReference>
<evidence type="ECO:0000256" key="5">
    <source>
        <dbReference type="ARBA" id="ARBA00022692"/>
    </source>
</evidence>
<dbReference type="InterPro" id="IPR011276">
    <property type="entry name" value="TonB_haem/Hb_rcpt"/>
</dbReference>
<dbReference type="STRING" id="686340.Metal_3893"/>
<dbReference type="CDD" id="cd01347">
    <property type="entry name" value="ligand_gated_channel"/>
    <property type="match status" value="1"/>
</dbReference>
<keyword evidence="9 17" id="KW-0675">Receptor</keyword>
<dbReference type="InterPro" id="IPR000531">
    <property type="entry name" value="Beta-barrel_TonB"/>
</dbReference>
<feature type="domain" description="TonB-dependent receptor-like beta-barrel" evidence="15">
    <location>
        <begin position="259"/>
        <end position="718"/>
    </location>
</feature>
<keyword evidence="4 11" id="KW-1134">Transmembrane beta strand</keyword>
<evidence type="ECO:0000256" key="6">
    <source>
        <dbReference type="ARBA" id="ARBA00022729"/>
    </source>
</evidence>
<dbReference type="GO" id="GO:0015232">
    <property type="term" value="F:heme transmembrane transporter activity"/>
    <property type="evidence" value="ECO:0007669"/>
    <property type="project" value="InterPro"/>
</dbReference>
<organism evidence="17 18">
    <name type="scientific">Methylomicrobium album BG8</name>
    <dbReference type="NCBI Taxonomy" id="686340"/>
    <lineage>
        <taxon>Bacteria</taxon>
        <taxon>Pseudomonadati</taxon>
        <taxon>Pseudomonadota</taxon>
        <taxon>Gammaproteobacteria</taxon>
        <taxon>Methylococcales</taxon>
        <taxon>Methylococcaceae</taxon>
        <taxon>Methylomicrobium</taxon>
    </lineage>
</organism>
<evidence type="ECO:0000259" key="16">
    <source>
        <dbReference type="Pfam" id="PF07715"/>
    </source>
</evidence>
<evidence type="ECO:0000256" key="3">
    <source>
        <dbReference type="ARBA" id="ARBA00022448"/>
    </source>
</evidence>